<dbReference type="AlphaFoldDB" id="A0A6G0WFG7"/>
<dbReference type="FunFam" id="2.160.20.10:FF:000002">
    <property type="entry name" value="Endopolygalacturonase D"/>
    <property type="match status" value="1"/>
</dbReference>
<dbReference type="InterPro" id="IPR012334">
    <property type="entry name" value="Pectin_lyas_fold"/>
</dbReference>
<keyword evidence="13" id="KW-1185">Reference proteome</keyword>
<keyword evidence="7 10" id="KW-0326">Glycosidase</keyword>
<dbReference type="SUPFAM" id="SSF51126">
    <property type="entry name" value="Pectin lyase-like"/>
    <property type="match status" value="1"/>
</dbReference>
<dbReference type="GO" id="GO:0005576">
    <property type="term" value="C:extracellular region"/>
    <property type="evidence" value="ECO:0007669"/>
    <property type="project" value="TreeGrafter"/>
</dbReference>
<keyword evidence="3 11" id="KW-0732">Signal</keyword>
<evidence type="ECO:0000256" key="3">
    <source>
        <dbReference type="ARBA" id="ARBA00022729"/>
    </source>
</evidence>
<dbReference type="InterPro" id="IPR006626">
    <property type="entry name" value="PbH1"/>
</dbReference>
<dbReference type="Proteomes" id="UP000481153">
    <property type="component" value="Unassembled WGS sequence"/>
</dbReference>
<dbReference type="Gene3D" id="2.160.20.10">
    <property type="entry name" value="Single-stranded right-handed beta-helix, Pectin lyase-like"/>
    <property type="match status" value="1"/>
</dbReference>
<evidence type="ECO:0000256" key="9">
    <source>
        <dbReference type="ARBA" id="ARBA00034074"/>
    </source>
</evidence>
<feature type="chain" id="PRO_5026164782" description="endo-polygalacturonase" evidence="11">
    <location>
        <begin position="21"/>
        <end position="361"/>
    </location>
</feature>
<evidence type="ECO:0000256" key="5">
    <source>
        <dbReference type="ARBA" id="ARBA00022801"/>
    </source>
</evidence>
<comment type="catalytic activity">
    <reaction evidence="9">
        <text>(1,4-alpha-D-galacturonosyl)n+m + H2O = (1,4-alpha-D-galacturonosyl)n + (1,4-alpha-D-galacturonosyl)m.</text>
        <dbReference type="EC" id="3.2.1.15"/>
    </reaction>
</comment>
<evidence type="ECO:0000256" key="2">
    <source>
        <dbReference type="ARBA" id="ARBA00012736"/>
    </source>
</evidence>
<sequence>MKLNLLSIVTSALLATETLASPAAEQAAQASCTLTGTYVSGADVSTCSTVVISSLTVPAGVTLDLTNLKDGATVSFTGTTTFGTKLWEGPLVLLSGTNLKIAGPGTLDGQGPWYWNQGQTITRPVFFRLSHADESTLTGFTLKNSPFRTFSVLSSVNTQLTGLTLDSKAGDGLAKNTDGFDLSRNTGVKITHNTIYNQDDCLAMQSSTDTLFAFNICSGGHGISIGSIGGDVVDISDTVQGLTVDNNNIINSANGLRIKTIIDLKGMVSGITFTKNSLSNVQNAIVMHSDYNKTKGGPSGNPTSLVGIKDIMISGLTGTATNLYDVLVNPSVVSNWTWSGISVQASSKGSCKGQPSGVACT</sequence>
<evidence type="ECO:0000256" key="7">
    <source>
        <dbReference type="ARBA" id="ARBA00023295"/>
    </source>
</evidence>
<keyword evidence="8" id="KW-0961">Cell wall biogenesis/degradation</keyword>
<evidence type="ECO:0000313" key="12">
    <source>
        <dbReference type="EMBL" id="KAF0726141.1"/>
    </source>
</evidence>
<dbReference type="InterPro" id="IPR050434">
    <property type="entry name" value="Glycosyl_hydrlase_28"/>
</dbReference>
<accession>A0A6G0WFG7</accession>
<feature type="signal peptide" evidence="11">
    <location>
        <begin position="1"/>
        <end position="20"/>
    </location>
</feature>
<dbReference type="EC" id="3.2.1.15" evidence="2"/>
<dbReference type="SMART" id="SM00710">
    <property type="entry name" value="PbH1"/>
    <property type="match status" value="5"/>
</dbReference>
<keyword evidence="5 10" id="KW-0378">Hydrolase</keyword>
<dbReference type="Pfam" id="PF00295">
    <property type="entry name" value="Glyco_hydro_28"/>
    <property type="match status" value="1"/>
</dbReference>
<dbReference type="InterPro" id="IPR000743">
    <property type="entry name" value="Glyco_hydro_28"/>
</dbReference>
<proteinExistence type="inferred from homology"/>
<dbReference type="GO" id="GO:0071555">
    <property type="term" value="P:cell wall organization"/>
    <property type="evidence" value="ECO:0007669"/>
    <property type="project" value="UniProtKB-KW"/>
</dbReference>
<dbReference type="VEuPathDB" id="FungiDB:AeMF1_008204"/>
<evidence type="ECO:0000256" key="10">
    <source>
        <dbReference type="RuleBase" id="RU361169"/>
    </source>
</evidence>
<name>A0A6G0WFG7_9STRA</name>
<evidence type="ECO:0000256" key="4">
    <source>
        <dbReference type="ARBA" id="ARBA00022737"/>
    </source>
</evidence>
<comment type="caution">
    <text evidence="12">The sequence shown here is derived from an EMBL/GenBank/DDBJ whole genome shotgun (WGS) entry which is preliminary data.</text>
</comment>
<dbReference type="EMBL" id="VJMJ01000224">
    <property type="protein sequence ID" value="KAF0726141.1"/>
    <property type="molecule type" value="Genomic_DNA"/>
</dbReference>
<protein>
    <recommendedName>
        <fullName evidence="2">endo-polygalacturonase</fullName>
        <ecNumber evidence="2">3.2.1.15</ecNumber>
    </recommendedName>
</protein>
<dbReference type="InterPro" id="IPR011050">
    <property type="entry name" value="Pectin_lyase_fold/virulence"/>
</dbReference>
<gene>
    <name evidence="12" type="ORF">Ae201684_015544</name>
</gene>
<dbReference type="GO" id="GO:0045490">
    <property type="term" value="P:pectin catabolic process"/>
    <property type="evidence" value="ECO:0007669"/>
    <property type="project" value="UniProtKB-ARBA"/>
</dbReference>
<keyword evidence="4" id="KW-0677">Repeat</keyword>
<evidence type="ECO:0000313" key="13">
    <source>
        <dbReference type="Proteomes" id="UP000481153"/>
    </source>
</evidence>
<dbReference type="PANTHER" id="PTHR31884">
    <property type="entry name" value="POLYGALACTURONASE"/>
    <property type="match status" value="1"/>
</dbReference>
<dbReference type="PANTHER" id="PTHR31884:SF1">
    <property type="entry name" value="POLYGALACTURONASE"/>
    <property type="match status" value="1"/>
</dbReference>
<reference evidence="12 13" key="1">
    <citation type="submission" date="2019-07" db="EMBL/GenBank/DDBJ databases">
        <title>Genomics analysis of Aphanomyces spp. identifies a new class of oomycete effector associated with host adaptation.</title>
        <authorList>
            <person name="Gaulin E."/>
        </authorList>
    </citation>
    <scope>NUCLEOTIDE SEQUENCE [LARGE SCALE GENOMIC DNA]</scope>
    <source>
        <strain evidence="12 13">ATCC 201684</strain>
    </source>
</reference>
<dbReference type="GO" id="GO:0004650">
    <property type="term" value="F:polygalacturonase activity"/>
    <property type="evidence" value="ECO:0007669"/>
    <property type="project" value="UniProtKB-EC"/>
</dbReference>
<evidence type="ECO:0000256" key="6">
    <source>
        <dbReference type="ARBA" id="ARBA00023157"/>
    </source>
</evidence>
<organism evidence="12 13">
    <name type="scientific">Aphanomyces euteiches</name>
    <dbReference type="NCBI Taxonomy" id="100861"/>
    <lineage>
        <taxon>Eukaryota</taxon>
        <taxon>Sar</taxon>
        <taxon>Stramenopiles</taxon>
        <taxon>Oomycota</taxon>
        <taxon>Saprolegniomycetes</taxon>
        <taxon>Saprolegniales</taxon>
        <taxon>Verrucalvaceae</taxon>
        <taxon>Aphanomyces</taxon>
    </lineage>
</organism>
<comment type="similarity">
    <text evidence="1 10">Belongs to the glycosyl hydrolase 28 family.</text>
</comment>
<evidence type="ECO:0000256" key="8">
    <source>
        <dbReference type="ARBA" id="ARBA00023316"/>
    </source>
</evidence>
<keyword evidence="6" id="KW-1015">Disulfide bond</keyword>
<evidence type="ECO:0000256" key="11">
    <source>
        <dbReference type="SAM" id="SignalP"/>
    </source>
</evidence>
<evidence type="ECO:0000256" key="1">
    <source>
        <dbReference type="ARBA" id="ARBA00008834"/>
    </source>
</evidence>